<name>A0A8J4G9Z2_9CHLO</name>
<sequence>RTYKYPVGSHPYALRSSQLASPRWEKIRMPSRGMEVNSAYIAGCICAITAGVFLATQSGINSTLGSLTGRSFAAVVSFVVGLAVLIVFWLVDVYGVGNKGPNRQSVAGSHGGSAMLPVAAAPWWSWTGGLLGAWYVAVVIIFAKTLGAATLMAIFVTAQLSTAVALDALGWVGFRRRPLHWARIAGLLLMIAGVALVTYFDGSTGTRGAPAIPATATGSAVEKGFQPGGDSEPLIQTALSTDGLPRTVPVVVSEEPEAEDPTHRPLTQSDSDPVKQSDSDDERRKRHRRGTKAEVEMASGTLGAPSLPDA</sequence>
<comment type="caution">
    <text evidence="3">The sequence shown here is derived from an EMBL/GenBank/DDBJ whole genome shotgun (WGS) entry which is preliminary data.</text>
</comment>
<dbReference type="AlphaFoldDB" id="A0A8J4G9Z2"/>
<protein>
    <submittedName>
        <fullName evidence="3">Uncharacterized protein</fullName>
    </submittedName>
</protein>
<accession>A0A8J4G9Z2</accession>
<keyword evidence="2" id="KW-0812">Transmembrane</keyword>
<dbReference type="InterPro" id="IPR006750">
    <property type="entry name" value="YdcZ"/>
</dbReference>
<keyword evidence="2" id="KW-0472">Membrane</keyword>
<evidence type="ECO:0000313" key="3">
    <source>
        <dbReference type="EMBL" id="GIM02805.1"/>
    </source>
</evidence>
<feature type="compositionally biased region" description="Basic and acidic residues" evidence="1">
    <location>
        <begin position="272"/>
        <end position="283"/>
    </location>
</feature>
<evidence type="ECO:0000313" key="4">
    <source>
        <dbReference type="Proteomes" id="UP000722791"/>
    </source>
</evidence>
<feature type="transmembrane region" description="Helical" evidence="2">
    <location>
        <begin position="123"/>
        <end position="143"/>
    </location>
</feature>
<dbReference type="PANTHER" id="PTHR34821:SF2">
    <property type="entry name" value="INNER MEMBRANE PROTEIN YDCZ"/>
    <property type="match status" value="1"/>
</dbReference>
<feature type="transmembrane region" description="Helical" evidence="2">
    <location>
        <begin position="72"/>
        <end position="91"/>
    </location>
</feature>
<feature type="non-terminal residue" evidence="3">
    <location>
        <position position="310"/>
    </location>
</feature>
<feature type="region of interest" description="Disordered" evidence="1">
    <location>
        <begin position="254"/>
        <end position="310"/>
    </location>
</feature>
<feature type="transmembrane region" description="Helical" evidence="2">
    <location>
        <begin position="150"/>
        <end position="174"/>
    </location>
</feature>
<feature type="transmembrane region" description="Helical" evidence="2">
    <location>
        <begin position="39"/>
        <end position="60"/>
    </location>
</feature>
<feature type="transmembrane region" description="Helical" evidence="2">
    <location>
        <begin position="180"/>
        <end position="200"/>
    </location>
</feature>
<keyword evidence="2" id="KW-1133">Transmembrane helix</keyword>
<proteinExistence type="predicted"/>
<dbReference type="PANTHER" id="PTHR34821">
    <property type="entry name" value="INNER MEMBRANE PROTEIN YDCZ"/>
    <property type="match status" value="1"/>
</dbReference>
<dbReference type="Pfam" id="PF04657">
    <property type="entry name" value="DMT_YdcZ"/>
    <property type="match status" value="1"/>
</dbReference>
<organism evidence="3 4">
    <name type="scientific">Volvox reticuliferus</name>
    <dbReference type="NCBI Taxonomy" id="1737510"/>
    <lineage>
        <taxon>Eukaryota</taxon>
        <taxon>Viridiplantae</taxon>
        <taxon>Chlorophyta</taxon>
        <taxon>core chlorophytes</taxon>
        <taxon>Chlorophyceae</taxon>
        <taxon>CS clade</taxon>
        <taxon>Chlamydomonadales</taxon>
        <taxon>Volvocaceae</taxon>
        <taxon>Volvox</taxon>
    </lineage>
</organism>
<gene>
    <name evidence="3" type="ORF">Vretimale_7644</name>
</gene>
<evidence type="ECO:0000256" key="2">
    <source>
        <dbReference type="SAM" id="Phobius"/>
    </source>
</evidence>
<reference evidence="3" key="1">
    <citation type="journal article" date="2021" name="Proc. Natl. Acad. Sci. U.S.A.">
        <title>Three genomes in the algal genus Volvox reveal the fate of a haploid sex-determining region after a transition to homothallism.</title>
        <authorList>
            <person name="Yamamoto K."/>
            <person name="Hamaji T."/>
            <person name="Kawai-Toyooka H."/>
            <person name="Matsuzaki R."/>
            <person name="Takahashi F."/>
            <person name="Nishimura Y."/>
            <person name="Kawachi M."/>
            <person name="Noguchi H."/>
            <person name="Minakuchi Y."/>
            <person name="Umen J.G."/>
            <person name="Toyoda A."/>
            <person name="Nozaki H."/>
        </authorList>
    </citation>
    <scope>NUCLEOTIDE SEQUENCE</scope>
    <source>
        <strain evidence="3">NIES-3785</strain>
    </source>
</reference>
<evidence type="ECO:0000256" key="1">
    <source>
        <dbReference type="SAM" id="MobiDB-lite"/>
    </source>
</evidence>
<dbReference type="Proteomes" id="UP000722791">
    <property type="component" value="Unassembled WGS sequence"/>
</dbReference>
<dbReference type="EMBL" id="BNCQ01000012">
    <property type="protein sequence ID" value="GIM02805.1"/>
    <property type="molecule type" value="Genomic_DNA"/>
</dbReference>
<dbReference type="GO" id="GO:0005886">
    <property type="term" value="C:plasma membrane"/>
    <property type="evidence" value="ECO:0007669"/>
    <property type="project" value="TreeGrafter"/>
</dbReference>